<reference evidence="1 2" key="1">
    <citation type="journal article" date="2015" name="Environ. Microbiol.">
        <title>Methane oxidation coupled to nitrate reduction under hypoxia by the Gammaproteobacterium Methylomonas denitrificans, sp. nov. type strain FJG1.</title>
        <authorList>
            <person name="Kits K.D."/>
            <person name="Klotz M.G."/>
            <person name="Stein L.Y."/>
        </authorList>
    </citation>
    <scope>NUCLEOTIDE SEQUENCE [LARGE SCALE GENOMIC DNA]</scope>
    <source>
        <strain evidence="1 2">FJG1</strain>
    </source>
</reference>
<dbReference type="SUPFAM" id="SSF53850">
    <property type="entry name" value="Periplasmic binding protein-like II"/>
    <property type="match status" value="1"/>
</dbReference>
<protein>
    <submittedName>
        <fullName evidence="1">Phosphate ABC transporter substrate-binding protein</fullName>
    </submittedName>
</protein>
<dbReference type="OrthoDB" id="34246at2"/>
<evidence type="ECO:0000313" key="2">
    <source>
        <dbReference type="Proteomes" id="UP000030512"/>
    </source>
</evidence>
<dbReference type="EMBL" id="CP014476">
    <property type="protein sequence ID" value="AMK79042.1"/>
    <property type="molecule type" value="Genomic_DNA"/>
</dbReference>
<gene>
    <name evidence="1" type="ORF">JT25_021580</name>
</gene>
<name>A0A140E6L8_9GAMM</name>
<dbReference type="Gene3D" id="3.40.190.10">
    <property type="entry name" value="Periplasmic binding protein-like II"/>
    <property type="match status" value="2"/>
</dbReference>
<dbReference type="RefSeq" id="WP_036278644.1">
    <property type="nucleotide sequence ID" value="NZ_CP014476.1"/>
</dbReference>
<keyword evidence="2" id="KW-1185">Reference proteome</keyword>
<sequence length="248" mass="27973">MSVMFTVSPDFAPDRLSGWYIFNTWLQKQSAEAIHLEMYNHYQDLHQAIAEDKIDLIYANPFDAAMLVREKGFLPLVRAKGESDEAIIAVNADSNINDVADLKPNTRVAFTDDPDVRLMGMIMLEPADLHTGNIVPLLSDNHVLVAKHLLKGEADVGIILAEAYDNLSGMIKKQLRVLVRSQISVIYHSLMIGPRLQNRRDDFQKILVAMDKDEKGNGVLNALGFSAWQKIEDEEMEFMIDLMDTLNT</sequence>
<dbReference type="AlphaFoldDB" id="A0A140E6L8"/>
<dbReference type="Pfam" id="PF12974">
    <property type="entry name" value="Phosphonate-bd"/>
    <property type="match status" value="1"/>
</dbReference>
<dbReference type="Proteomes" id="UP000030512">
    <property type="component" value="Chromosome"/>
</dbReference>
<evidence type="ECO:0000313" key="1">
    <source>
        <dbReference type="EMBL" id="AMK79042.1"/>
    </source>
</evidence>
<accession>A0A140E6L8</accession>
<dbReference type="KEGG" id="mdn:JT25_021580"/>
<organism evidence="1 2">
    <name type="scientific">Methylomonas denitrificans</name>
    <dbReference type="NCBI Taxonomy" id="1538553"/>
    <lineage>
        <taxon>Bacteria</taxon>
        <taxon>Pseudomonadati</taxon>
        <taxon>Pseudomonadota</taxon>
        <taxon>Gammaproteobacteria</taxon>
        <taxon>Methylococcales</taxon>
        <taxon>Methylococcaceae</taxon>
        <taxon>Methylomonas</taxon>
    </lineage>
</organism>
<dbReference type="STRING" id="1538553.JT25_021580"/>
<proteinExistence type="predicted"/>